<feature type="transmembrane region" description="Helical" evidence="6">
    <location>
        <begin position="347"/>
        <end position="371"/>
    </location>
</feature>
<evidence type="ECO:0000256" key="6">
    <source>
        <dbReference type="SAM" id="Phobius"/>
    </source>
</evidence>
<name>A0A838ZKW5_9FLAO</name>
<dbReference type="InterPro" id="IPR051449">
    <property type="entry name" value="ABC-2_transporter_component"/>
</dbReference>
<dbReference type="InterPro" id="IPR013525">
    <property type="entry name" value="ABC2_TM"/>
</dbReference>
<dbReference type="RefSeq" id="WP_182043506.1">
    <property type="nucleotide sequence ID" value="NZ_JACDZE010000002.1"/>
</dbReference>
<dbReference type="AlphaFoldDB" id="A0A838ZKW5"/>
<feature type="transmembrane region" description="Helical" evidence="6">
    <location>
        <begin position="302"/>
        <end position="327"/>
    </location>
</feature>
<reference evidence="8 9" key="1">
    <citation type="submission" date="2020-07" db="EMBL/GenBank/DDBJ databases">
        <title>Moheibacter lacus sp. nov., a member of the family Flavobacteriaceae isolated from freshwater lake sediment.</title>
        <authorList>
            <person name="Liu Y."/>
        </authorList>
    </citation>
    <scope>NUCLEOTIDE SEQUENCE [LARGE SCALE GENOMIC DNA]</scope>
    <source>
        <strain evidence="8 9">BDHS18</strain>
    </source>
</reference>
<keyword evidence="3 6" id="KW-0812">Transmembrane</keyword>
<evidence type="ECO:0000259" key="7">
    <source>
        <dbReference type="Pfam" id="PF12698"/>
    </source>
</evidence>
<dbReference type="Proteomes" id="UP000552241">
    <property type="component" value="Unassembled WGS sequence"/>
</dbReference>
<feature type="domain" description="ABC-2 type transporter transmembrane" evidence="7">
    <location>
        <begin position="21"/>
        <end position="367"/>
    </location>
</feature>
<dbReference type="PANTHER" id="PTHR30294">
    <property type="entry name" value="MEMBRANE COMPONENT OF ABC TRANSPORTER YHHJ-RELATED"/>
    <property type="match status" value="1"/>
</dbReference>
<protein>
    <submittedName>
        <fullName evidence="8">ABC transporter permease</fullName>
    </submittedName>
</protein>
<dbReference type="GO" id="GO:0005886">
    <property type="term" value="C:plasma membrane"/>
    <property type="evidence" value="ECO:0007669"/>
    <property type="project" value="UniProtKB-SubCell"/>
</dbReference>
<gene>
    <name evidence="8" type="ORF">HU137_08970</name>
</gene>
<feature type="transmembrane region" description="Helical" evidence="6">
    <location>
        <begin position="267"/>
        <end position="290"/>
    </location>
</feature>
<evidence type="ECO:0000313" key="9">
    <source>
        <dbReference type="Proteomes" id="UP000552241"/>
    </source>
</evidence>
<organism evidence="8 9">
    <name type="scientific">Moheibacter lacus</name>
    <dbReference type="NCBI Taxonomy" id="2745851"/>
    <lineage>
        <taxon>Bacteria</taxon>
        <taxon>Pseudomonadati</taxon>
        <taxon>Bacteroidota</taxon>
        <taxon>Flavobacteriia</taxon>
        <taxon>Flavobacteriales</taxon>
        <taxon>Weeksellaceae</taxon>
        <taxon>Moheibacter</taxon>
    </lineage>
</organism>
<accession>A0A838ZKW5</accession>
<dbReference type="GO" id="GO:0140359">
    <property type="term" value="F:ABC-type transporter activity"/>
    <property type="evidence" value="ECO:0007669"/>
    <property type="project" value="InterPro"/>
</dbReference>
<dbReference type="EMBL" id="JACDZE010000002">
    <property type="protein sequence ID" value="MBA5629898.1"/>
    <property type="molecule type" value="Genomic_DNA"/>
</dbReference>
<comment type="subcellular location">
    <subcellularLocation>
        <location evidence="1">Cell membrane</location>
        <topology evidence="1">Multi-pass membrane protein</topology>
    </subcellularLocation>
</comment>
<keyword evidence="5 6" id="KW-0472">Membrane</keyword>
<dbReference type="Pfam" id="PF12698">
    <property type="entry name" value="ABC2_membrane_3"/>
    <property type="match status" value="1"/>
</dbReference>
<feature type="transmembrane region" description="Helical" evidence="6">
    <location>
        <begin position="191"/>
        <end position="214"/>
    </location>
</feature>
<dbReference type="Gene3D" id="3.40.1710.10">
    <property type="entry name" value="abc type-2 transporter like domain"/>
    <property type="match status" value="1"/>
</dbReference>
<evidence type="ECO:0000313" key="8">
    <source>
        <dbReference type="EMBL" id="MBA5629898.1"/>
    </source>
</evidence>
<evidence type="ECO:0000256" key="1">
    <source>
        <dbReference type="ARBA" id="ARBA00004651"/>
    </source>
</evidence>
<keyword evidence="4 6" id="KW-1133">Transmembrane helix</keyword>
<evidence type="ECO:0000256" key="3">
    <source>
        <dbReference type="ARBA" id="ARBA00022692"/>
    </source>
</evidence>
<feature type="transmembrane region" description="Helical" evidence="6">
    <location>
        <begin position="235"/>
        <end position="255"/>
    </location>
</feature>
<comment type="caution">
    <text evidence="8">The sequence shown here is derived from an EMBL/GenBank/DDBJ whole genome shotgun (WGS) entry which is preliminary data.</text>
</comment>
<proteinExistence type="predicted"/>
<dbReference type="PANTHER" id="PTHR30294:SF47">
    <property type="entry name" value="INNER MEMBRANE TRANSPORT PERMEASE YHHJ"/>
    <property type="match status" value="1"/>
</dbReference>
<evidence type="ECO:0000256" key="2">
    <source>
        <dbReference type="ARBA" id="ARBA00022475"/>
    </source>
</evidence>
<keyword evidence="9" id="KW-1185">Reference proteome</keyword>
<evidence type="ECO:0000256" key="5">
    <source>
        <dbReference type="ARBA" id="ARBA00023136"/>
    </source>
</evidence>
<keyword evidence="2" id="KW-1003">Cell membrane</keyword>
<evidence type="ECO:0000256" key="4">
    <source>
        <dbReference type="ARBA" id="ARBA00022989"/>
    </source>
</evidence>
<sequence>MSGFWNVFTDEIKNLINSPKRLLAYVGLPLFLFYLYASIFGDGALHEIPVAIQDQDKSGLSRELIRQLDANSTINFTSDVNNEKNAMHQIRTGEVFAWITIPENFERDIQRGQNVDVVLNYNGNYLTPGGLLYKAFNQTLGTFSASAKVNVLMKKGQSLDQAKLSANPVTLDQHTLFNPSLNYSHYLSLSLFPMALQMCVMVVTIFTLGSILKYNQGKQTYERGGNAWNVYWGKVLPYTLLYFLLATVMITYLFGYLQIPLNCPISYVYIITFLFIIVTQLMGLFFVSIASDFRTLCTIGGGYAALAFSFSGYTFPAMGMPVGIQILDMVFPFSSYARMFTDLSIKGMPLFTNVNYLIGFSIFALIGIFSLPKFGVKLQKGHYEKD</sequence>
<feature type="transmembrane region" description="Helical" evidence="6">
    <location>
        <begin position="22"/>
        <end position="40"/>
    </location>
</feature>